<evidence type="ECO:0000256" key="6">
    <source>
        <dbReference type="ARBA" id="ARBA00022840"/>
    </source>
</evidence>
<dbReference type="PANTHER" id="PTHR24223:SF353">
    <property type="entry name" value="ABC TRANSPORTER ATP-BINDING PROTEIN_PERMEASE VMR1-RELATED"/>
    <property type="match status" value="1"/>
</dbReference>
<dbReference type="AlphaFoldDB" id="A0A9Q8Q6G7"/>
<evidence type="ECO:0000313" key="13">
    <source>
        <dbReference type="EMBL" id="UNI13647.1"/>
    </source>
</evidence>
<keyword evidence="7 10" id="KW-1133">Transmembrane helix</keyword>
<dbReference type="RefSeq" id="XP_047837128.1">
    <property type="nucleotide sequence ID" value="XM_047981170.1"/>
</dbReference>
<dbReference type="InterPro" id="IPR003593">
    <property type="entry name" value="AAA+_ATPase"/>
</dbReference>
<proteinExistence type="predicted"/>
<feature type="domain" description="ABC transmembrane type-1" evidence="12">
    <location>
        <begin position="358"/>
        <end position="651"/>
    </location>
</feature>
<feature type="transmembrane region" description="Helical" evidence="10">
    <location>
        <begin position="495"/>
        <end position="521"/>
    </location>
</feature>
<dbReference type="Gene3D" id="1.20.1560.10">
    <property type="entry name" value="ABC transporter type 1, transmembrane domain"/>
    <property type="match status" value="2"/>
</dbReference>
<evidence type="ECO:0000256" key="2">
    <source>
        <dbReference type="ARBA" id="ARBA00022448"/>
    </source>
</evidence>
<dbReference type="Proteomes" id="UP000829364">
    <property type="component" value="Chromosome 1"/>
</dbReference>
<dbReference type="Pfam" id="PF00664">
    <property type="entry name" value="ABC_membrane"/>
    <property type="match status" value="2"/>
</dbReference>
<name>A0A9Q8Q6G7_9HYPO</name>
<dbReference type="GO" id="GO:0016887">
    <property type="term" value="F:ATP hydrolysis activity"/>
    <property type="evidence" value="ECO:0007669"/>
    <property type="project" value="InterPro"/>
</dbReference>
<feature type="transmembrane region" description="Helical" evidence="10">
    <location>
        <begin position="588"/>
        <end position="611"/>
    </location>
</feature>
<feature type="transmembrane region" description="Helical" evidence="10">
    <location>
        <begin position="218"/>
        <end position="235"/>
    </location>
</feature>
<feature type="transmembrane region" description="Helical" evidence="10">
    <location>
        <begin position="1132"/>
        <end position="1158"/>
    </location>
</feature>
<evidence type="ECO:0000259" key="12">
    <source>
        <dbReference type="PROSITE" id="PS50929"/>
    </source>
</evidence>
<feature type="transmembrane region" description="Helical" evidence="10">
    <location>
        <begin position="1040"/>
        <end position="1060"/>
    </location>
</feature>
<evidence type="ECO:0008006" key="15">
    <source>
        <dbReference type="Google" id="ProtNLM"/>
    </source>
</evidence>
<dbReference type="EMBL" id="CP086354">
    <property type="protein sequence ID" value="UNI13647.1"/>
    <property type="molecule type" value="Genomic_DNA"/>
</dbReference>
<evidence type="ECO:0000313" key="14">
    <source>
        <dbReference type="Proteomes" id="UP000829364"/>
    </source>
</evidence>
<keyword evidence="5" id="KW-0547">Nucleotide-binding</keyword>
<dbReference type="InterPro" id="IPR050173">
    <property type="entry name" value="ABC_transporter_C-like"/>
</dbReference>
<evidence type="ECO:0000256" key="9">
    <source>
        <dbReference type="SAM" id="MobiDB-lite"/>
    </source>
</evidence>
<dbReference type="Gene3D" id="3.40.50.300">
    <property type="entry name" value="P-loop containing nucleotide triphosphate hydrolases"/>
    <property type="match status" value="1"/>
</dbReference>
<dbReference type="InterPro" id="IPR036640">
    <property type="entry name" value="ABC1_TM_sf"/>
</dbReference>
<dbReference type="Pfam" id="PF00005">
    <property type="entry name" value="ABC_tran"/>
    <property type="match status" value="1"/>
</dbReference>
<sequence length="1159" mass="126757">MVLPLCSGDEGFWHDGRVSACVSRDVLGFFVPLAAAAVSLVALCICLALMHTTAGHEARHYSVVGGIGDQAQIQDGHAAAPEPDEDEEEEYLISWLFTGEETPRGSSLRGSQTEHGSQNAAEPDNEGFGVRFVNNDAYEAPQVVVTPSPTAAVIEALAIFADALVHFSSYMMFPFENTFRTLITPIIMANYLFALVVSRIWSKTGRHRSTFQKHSFTLYAMQWFCLLVSAHSSLVQNKNKLWAALALLRLAAFTTLLALHATAPRQSTGNQDEYMSQMTEPAIEDTSSLFSLLTFSWMTNYVVKGQRSSLGQPDLGHLGHDQKAARLAAAYRQTPSSLANTAKLLIHFLKGDIFIQGIWAVSMSIMLFAPAELLRAILTHLDQPEYIHHSTVWLIILGIFVSKLLTGIATTQCDWAGAKLEAKLKGVLLNELMAKATRRSSSRWFPQPMGAINQQEPTDSVCVKTLIGLIKVDADVVSTLGSHIHVLWLSGPVQVLAASFVLFNIVGMSGLAGVACSFALLPLYPHLLRKQTAAEQHKLQIAETRSTLMAEFVSGIRIIKYYAWEACFQSRVSALREAELTKSRERMFWWSVSMTVGYSMPLATTTVTLFLHCFVAGHRLTAATFFPTLAAFAALRAPLDRLSDITGFFPAARASMLRITEFLTEPDVPQPPSPRQRLDIVGFEGASFRWTNSGTQVPEETEPLLVSPPTEFGLTDVSISFAVGKFNAVVGHRGAGKSSLLLALLGEMELVTGRVHLPVDEDSTRSLRARYPFCPSDSVAYCAQTPWIQNDTLRSNITFGLPFDSWRYKSVLEAVALMHDLPQLQNGDLTVAGENGCCLSVSQRQRLALGRALYSTAKVVLIDDLLSALDNSTAKHVLLRAIKGPLMYGRTCIVATCQARMAVPFCDFAVRLDHGKVSAQGTPQELVAARAVSRNLLTDLPEIFKNVPPLPDIPYKDTFLSKNFSRVPTDRPKDAIVTQYEVDKLGGTASWAALNTYIRAMGPLHYLLAVLGAFAAQQALMLTLSLWATTWIAADDTSSVARPGLYVGTFAAMVAVYVLSCRLSDVAACRSIVAASRSIHERLVTAIFHATFGFLEQTPTREILRRFTNDVDTVDQDLAALFLSTLQLSSKLAMSLGVISVIFPLLLPAAAFSCLAYVA</sequence>
<evidence type="ECO:0000256" key="1">
    <source>
        <dbReference type="ARBA" id="ARBA00004370"/>
    </source>
</evidence>
<evidence type="ECO:0000256" key="5">
    <source>
        <dbReference type="ARBA" id="ARBA00022741"/>
    </source>
</evidence>
<dbReference type="InterPro" id="IPR003439">
    <property type="entry name" value="ABC_transporter-like_ATP-bd"/>
</dbReference>
<protein>
    <recommendedName>
        <fullName evidence="15">ABC transporter</fullName>
    </recommendedName>
</protein>
<feature type="transmembrane region" description="Helical" evidence="10">
    <location>
        <begin position="179"/>
        <end position="197"/>
    </location>
</feature>
<evidence type="ECO:0000256" key="8">
    <source>
        <dbReference type="ARBA" id="ARBA00023136"/>
    </source>
</evidence>
<accession>A0A9Q8Q6G7</accession>
<feature type="transmembrane region" description="Helical" evidence="10">
    <location>
        <begin position="617"/>
        <end position="635"/>
    </location>
</feature>
<dbReference type="CDD" id="cd18596">
    <property type="entry name" value="ABC_6TM_VMR1_D1_like"/>
    <property type="match status" value="1"/>
</dbReference>
<evidence type="ECO:0000256" key="4">
    <source>
        <dbReference type="ARBA" id="ARBA00022737"/>
    </source>
</evidence>
<keyword evidence="2" id="KW-0813">Transport</keyword>
<dbReference type="GeneID" id="72062335"/>
<evidence type="ECO:0000256" key="10">
    <source>
        <dbReference type="SAM" id="Phobius"/>
    </source>
</evidence>
<dbReference type="PANTHER" id="PTHR24223">
    <property type="entry name" value="ATP-BINDING CASSETTE SUB-FAMILY C"/>
    <property type="match status" value="1"/>
</dbReference>
<keyword evidence="4" id="KW-0677">Repeat</keyword>
<evidence type="ECO:0000256" key="7">
    <source>
        <dbReference type="ARBA" id="ARBA00022989"/>
    </source>
</evidence>
<dbReference type="InterPro" id="IPR027417">
    <property type="entry name" value="P-loop_NTPase"/>
</dbReference>
<dbReference type="OrthoDB" id="6500128at2759"/>
<feature type="transmembrane region" description="Helical" evidence="10">
    <location>
        <begin position="386"/>
        <end position="405"/>
    </location>
</feature>
<dbReference type="PROSITE" id="PS50893">
    <property type="entry name" value="ABC_TRANSPORTER_2"/>
    <property type="match status" value="1"/>
</dbReference>
<dbReference type="InterPro" id="IPR011527">
    <property type="entry name" value="ABC1_TM_dom"/>
</dbReference>
<organism evidence="13 14">
    <name type="scientific">Purpureocillium takamizusanense</name>
    <dbReference type="NCBI Taxonomy" id="2060973"/>
    <lineage>
        <taxon>Eukaryota</taxon>
        <taxon>Fungi</taxon>
        <taxon>Dikarya</taxon>
        <taxon>Ascomycota</taxon>
        <taxon>Pezizomycotina</taxon>
        <taxon>Sordariomycetes</taxon>
        <taxon>Hypocreomycetidae</taxon>
        <taxon>Hypocreales</taxon>
        <taxon>Ophiocordycipitaceae</taxon>
        <taxon>Purpureocillium</taxon>
    </lineage>
</organism>
<feature type="domain" description="ABC transporter" evidence="11">
    <location>
        <begin position="699"/>
        <end position="939"/>
    </location>
</feature>
<keyword evidence="8 10" id="KW-0472">Membrane</keyword>
<evidence type="ECO:0000256" key="3">
    <source>
        <dbReference type="ARBA" id="ARBA00022692"/>
    </source>
</evidence>
<feature type="transmembrane region" description="Helical" evidence="10">
    <location>
        <begin position="26"/>
        <end position="50"/>
    </location>
</feature>
<dbReference type="PROSITE" id="PS50929">
    <property type="entry name" value="ABC_TM1F"/>
    <property type="match status" value="2"/>
</dbReference>
<reference evidence="13" key="1">
    <citation type="submission" date="2021-11" db="EMBL/GenBank/DDBJ databases">
        <title>Purpureocillium_takamizusanense_genome.</title>
        <authorList>
            <person name="Nguyen N.-H."/>
        </authorList>
    </citation>
    <scope>NUCLEOTIDE SEQUENCE</scope>
    <source>
        <strain evidence="13">PT3</strain>
    </source>
</reference>
<dbReference type="GO" id="GO:0005524">
    <property type="term" value="F:ATP binding"/>
    <property type="evidence" value="ECO:0007669"/>
    <property type="project" value="UniProtKB-KW"/>
</dbReference>
<dbReference type="KEGG" id="ptkz:JDV02_000370"/>
<gene>
    <name evidence="13" type="ORF">JDV02_000370</name>
</gene>
<feature type="transmembrane region" description="Helical" evidence="10">
    <location>
        <begin position="241"/>
        <end position="261"/>
    </location>
</feature>
<evidence type="ECO:0000259" key="11">
    <source>
        <dbReference type="PROSITE" id="PS50893"/>
    </source>
</evidence>
<feature type="region of interest" description="Disordered" evidence="9">
    <location>
        <begin position="101"/>
        <end position="125"/>
    </location>
</feature>
<keyword evidence="6" id="KW-0067">ATP-binding</keyword>
<feature type="domain" description="ABC transmembrane type-1" evidence="12">
    <location>
        <begin position="1007"/>
        <end position="1159"/>
    </location>
</feature>
<dbReference type="SUPFAM" id="SSF52540">
    <property type="entry name" value="P-loop containing nucleoside triphosphate hydrolases"/>
    <property type="match status" value="1"/>
</dbReference>
<dbReference type="CDD" id="cd03250">
    <property type="entry name" value="ABCC_MRP_domain1"/>
    <property type="match status" value="1"/>
</dbReference>
<dbReference type="GO" id="GO:0000329">
    <property type="term" value="C:fungal-type vacuole membrane"/>
    <property type="evidence" value="ECO:0007669"/>
    <property type="project" value="TreeGrafter"/>
</dbReference>
<dbReference type="GO" id="GO:0140359">
    <property type="term" value="F:ABC-type transporter activity"/>
    <property type="evidence" value="ECO:0007669"/>
    <property type="project" value="InterPro"/>
</dbReference>
<keyword evidence="3 10" id="KW-0812">Transmembrane</keyword>
<dbReference type="SMART" id="SM00382">
    <property type="entry name" value="AAA"/>
    <property type="match status" value="1"/>
</dbReference>
<feature type="compositionally biased region" description="Polar residues" evidence="9">
    <location>
        <begin position="104"/>
        <end position="120"/>
    </location>
</feature>
<comment type="subcellular location">
    <subcellularLocation>
        <location evidence="1">Membrane</location>
    </subcellularLocation>
</comment>
<feature type="transmembrane region" description="Helical" evidence="10">
    <location>
        <begin position="353"/>
        <end position="374"/>
    </location>
</feature>
<keyword evidence="14" id="KW-1185">Reference proteome</keyword>
<dbReference type="SUPFAM" id="SSF90123">
    <property type="entry name" value="ABC transporter transmembrane region"/>
    <property type="match status" value="2"/>
</dbReference>
<feature type="transmembrane region" description="Helical" evidence="10">
    <location>
        <begin position="1006"/>
        <end position="1028"/>
    </location>
</feature>